<dbReference type="Proteomes" id="UP001595696">
    <property type="component" value="Unassembled WGS sequence"/>
</dbReference>
<keyword evidence="3" id="KW-1185">Reference proteome</keyword>
<accession>A0ABV8E055</accession>
<dbReference type="Pfam" id="PF21234">
    <property type="entry name" value="Phosphatase-like_N"/>
    <property type="match status" value="1"/>
</dbReference>
<organism evidence="2 3">
    <name type="scientific">Nocardia jiangsuensis</name>
    <dbReference type="NCBI Taxonomy" id="1691563"/>
    <lineage>
        <taxon>Bacteria</taxon>
        <taxon>Bacillati</taxon>
        <taxon>Actinomycetota</taxon>
        <taxon>Actinomycetes</taxon>
        <taxon>Mycobacteriales</taxon>
        <taxon>Nocardiaceae</taxon>
        <taxon>Nocardia</taxon>
    </lineage>
</organism>
<dbReference type="RefSeq" id="WP_378614681.1">
    <property type="nucleotide sequence ID" value="NZ_JBHSAX010000019.1"/>
</dbReference>
<gene>
    <name evidence="2" type="ORF">ACFO0B_23240</name>
</gene>
<reference evidence="3" key="1">
    <citation type="journal article" date="2019" name="Int. J. Syst. Evol. Microbiol.">
        <title>The Global Catalogue of Microorganisms (GCM) 10K type strain sequencing project: providing services to taxonomists for standard genome sequencing and annotation.</title>
        <authorList>
            <consortium name="The Broad Institute Genomics Platform"/>
            <consortium name="The Broad Institute Genome Sequencing Center for Infectious Disease"/>
            <person name="Wu L."/>
            <person name="Ma J."/>
        </authorList>
    </citation>
    <scope>NUCLEOTIDE SEQUENCE [LARGE SCALE GENOMIC DNA]</scope>
    <source>
        <strain evidence="3">CGMCC 4.7330</strain>
    </source>
</reference>
<dbReference type="Gene3D" id="1.10.8.1060">
    <property type="entry name" value="Corynebacterium glutamicum thioredoxin-dependent arsenate reductase, N-terminal domain"/>
    <property type="match status" value="1"/>
</dbReference>
<feature type="domain" description="Protein-tyrosine-phosphatase-like N-terminal" evidence="1">
    <location>
        <begin position="22"/>
        <end position="76"/>
    </location>
</feature>
<dbReference type="NCBIfam" id="NF046112">
    <property type="entry name" value="MSMEG_6209_Nter"/>
    <property type="match status" value="1"/>
</dbReference>
<name>A0ABV8E055_9NOCA</name>
<dbReference type="InterPro" id="IPR048716">
    <property type="entry name" value="Phosphatase-like_N"/>
</dbReference>
<proteinExistence type="predicted"/>
<protein>
    <submittedName>
        <fullName evidence="2">Three-helix bundle dimerization domain-containing protein</fullName>
    </submittedName>
</protein>
<sequence length="86" mass="9597">MSDEHIAPPPQHDPALDPDLALRAAARRLEQEYGDVADETTIERALHDSYEEVAEGATVETFLPLLAERNTREQLQDAAENERAES</sequence>
<evidence type="ECO:0000259" key="1">
    <source>
        <dbReference type="Pfam" id="PF21234"/>
    </source>
</evidence>
<comment type="caution">
    <text evidence="2">The sequence shown here is derived from an EMBL/GenBank/DDBJ whole genome shotgun (WGS) entry which is preliminary data.</text>
</comment>
<evidence type="ECO:0000313" key="2">
    <source>
        <dbReference type="EMBL" id="MFC3964912.1"/>
    </source>
</evidence>
<dbReference type="EMBL" id="JBHSAX010000019">
    <property type="protein sequence ID" value="MFC3964912.1"/>
    <property type="molecule type" value="Genomic_DNA"/>
</dbReference>
<evidence type="ECO:0000313" key="3">
    <source>
        <dbReference type="Proteomes" id="UP001595696"/>
    </source>
</evidence>